<dbReference type="EMBL" id="OU899036">
    <property type="protein sequence ID" value="CAH1731953.1"/>
    <property type="molecule type" value="Genomic_DNA"/>
</dbReference>
<evidence type="ECO:0000256" key="6">
    <source>
        <dbReference type="ARBA" id="ARBA00022853"/>
    </source>
</evidence>
<evidence type="ECO:0000256" key="10">
    <source>
        <dbReference type="PROSITE-ProRule" id="PRU00459"/>
    </source>
</evidence>
<evidence type="ECO:0000256" key="7">
    <source>
        <dbReference type="ARBA" id="ARBA00023015"/>
    </source>
</evidence>
<dbReference type="GO" id="GO:0045892">
    <property type="term" value="P:negative regulation of DNA-templated transcription"/>
    <property type="evidence" value="ECO:0007669"/>
    <property type="project" value="TreeGrafter"/>
</dbReference>
<dbReference type="InterPro" id="IPR013761">
    <property type="entry name" value="SAM/pointed_sf"/>
</dbReference>
<protein>
    <recommendedName>
        <fullName evidence="12">SAM domain-containing protein</fullName>
    </recommendedName>
</protein>
<dbReference type="OrthoDB" id="8188861at2759"/>
<dbReference type="Pfam" id="PF00536">
    <property type="entry name" value="SAM_1"/>
    <property type="match status" value="1"/>
</dbReference>
<evidence type="ECO:0000256" key="11">
    <source>
        <dbReference type="SAM" id="MobiDB-lite"/>
    </source>
</evidence>
<name>A0A9P0NNT5_APHGO</name>
<dbReference type="InterPro" id="IPR036060">
    <property type="entry name" value="Znf_C2H2C_sf"/>
</dbReference>
<keyword evidence="14" id="KW-1185">Reference proteome</keyword>
<dbReference type="PANTHER" id="PTHR12247:SF131">
    <property type="entry name" value="LD05287P"/>
    <property type="match status" value="1"/>
</dbReference>
<dbReference type="InterPro" id="IPR050548">
    <property type="entry name" value="PcG_chromatin_remod_factors"/>
</dbReference>
<keyword evidence="8" id="KW-0804">Transcription</keyword>
<dbReference type="SMART" id="SM00561">
    <property type="entry name" value="MBT"/>
    <property type="match status" value="3"/>
</dbReference>
<evidence type="ECO:0000256" key="4">
    <source>
        <dbReference type="ARBA" id="ARBA00022771"/>
    </source>
</evidence>
<dbReference type="GO" id="GO:0005634">
    <property type="term" value="C:nucleus"/>
    <property type="evidence" value="ECO:0007669"/>
    <property type="project" value="UniProtKB-SubCell"/>
</dbReference>
<dbReference type="GO" id="GO:0006325">
    <property type="term" value="P:chromatin organization"/>
    <property type="evidence" value="ECO:0007669"/>
    <property type="project" value="UniProtKB-KW"/>
</dbReference>
<dbReference type="SUPFAM" id="SSF47769">
    <property type="entry name" value="SAM/Pointed domain"/>
    <property type="match status" value="1"/>
</dbReference>
<accession>A0A9P0NNT5</accession>
<feature type="region of interest" description="Disordered" evidence="11">
    <location>
        <begin position="1"/>
        <end position="32"/>
    </location>
</feature>
<evidence type="ECO:0000256" key="5">
    <source>
        <dbReference type="ARBA" id="ARBA00022833"/>
    </source>
</evidence>
<evidence type="ECO:0000313" key="14">
    <source>
        <dbReference type="Proteomes" id="UP001154329"/>
    </source>
</evidence>
<dbReference type="PANTHER" id="PTHR12247">
    <property type="entry name" value="POLYCOMB GROUP PROTEIN"/>
    <property type="match status" value="1"/>
</dbReference>
<dbReference type="InterPro" id="IPR004092">
    <property type="entry name" value="Mbt"/>
</dbReference>
<evidence type="ECO:0000256" key="3">
    <source>
        <dbReference type="ARBA" id="ARBA00022737"/>
    </source>
</evidence>
<evidence type="ECO:0000256" key="2">
    <source>
        <dbReference type="ARBA" id="ARBA00022723"/>
    </source>
</evidence>
<keyword evidence="5" id="KW-0862">Zinc</keyword>
<evidence type="ECO:0000313" key="13">
    <source>
        <dbReference type="EMBL" id="CAH1731953.1"/>
    </source>
</evidence>
<dbReference type="GO" id="GO:0042393">
    <property type="term" value="F:histone binding"/>
    <property type="evidence" value="ECO:0007669"/>
    <property type="project" value="TreeGrafter"/>
</dbReference>
<keyword evidence="7" id="KW-0805">Transcription regulation</keyword>
<evidence type="ECO:0000256" key="9">
    <source>
        <dbReference type="ARBA" id="ARBA00023242"/>
    </source>
</evidence>
<dbReference type="Gene3D" id="2.30.30.140">
    <property type="match status" value="3"/>
</dbReference>
<feature type="region of interest" description="Disordered" evidence="11">
    <location>
        <begin position="583"/>
        <end position="607"/>
    </location>
</feature>
<dbReference type="Proteomes" id="UP001154329">
    <property type="component" value="Chromosome 3"/>
</dbReference>
<keyword evidence="2" id="KW-0479">Metal-binding</keyword>
<feature type="repeat" description="MBT" evidence="10">
    <location>
        <begin position="1052"/>
        <end position="1157"/>
    </location>
</feature>
<evidence type="ECO:0000256" key="1">
    <source>
        <dbReference type="ARBA" id="ARBA00004123"/>
    </source>
</evidence>
<dbReference type="InterPro" id="IPR002515">
    <property type="entry name" value="Znf_C2H2C"/>
</dbReference>
<sequence>MDLDSLKDPHILHNYSSSPLNDNSNTSGTKVTKLNESTVVKVEQKQIKHFKIGDNNDIELSKQQEPVKQIIATTSVGNTPKLVKINVQPHCISSSLDISNSTSDTKITKLNESFSTKLQEQNKTENLKIEDKRDVEISKQKPVNQIIADTSVINENNIYPTLNNSSSTTGKEVTTLNESALTKVQEQKNTEHQQKVNRNNVEISNSQIPVKRMIPISVVNSPTMNVSNIRFRNSNCDVSSLLNNNNKKHGIEVTPLNQSTSTKVHEQKKSVNLKIVDKIDADKYQPHEVPVKKIIKTTFVLNNPQKNQNNLIIRPNNFPFNLEKIAVPKTVLSNVKIVPTIMPGQIKKPISIIPSTTHINSKNSIITRIPPKLNPVDIINNKGISTLNPPRFKIISSNDLKSKMVLVPPKQGKYVLTNIENGKVTNLRSFIPTSPMLKPLNSIIPVTVVEKFNTIEKPNEKPIDTIEKPINAIIKPSEKIINTTEKSNEKTIDTIEKPKIKNIESKFVIRFKEFENQRYKISPVRKNINFNKLFESNSYFKLKQQSSKNSFIKRLNRKRKSHIGLSNSKVVKTGENTKEFKHNQQAKELTSNENKNLSDFDNLSEPKKHIPHTITSKDLINNHSNVVIISNQTDKPKIKTNVKKELCPIPGFIQLSRKPDSLIKTYGQPLSGKKYGNFNTKEQKTVRLVPINTYNQPKTILNTNIPGDGKHLFVKIVKKADFNSCGTIAKIPSDKMLKIIPNTVYTPKNLNINTDDGKKICYKKVSFVDPIKNSNNSTIQRLPSKQTTVKMIMPRNKSTGMQGPFIRCEYEYCDTIAYKPEMIDMMYCSPGCKNLDTKLKLATKKTTHEPQKPQENTNILKKPMIDRKMLLAKLRSRINKRKQSLPSLQKENVLVYDSDKTEKLDDVSLKMPPPAIPLTVKSSFQKSQNKRKYSKSSGFTNSKQETVNVMSYLQHTDYIPAPKKLFDNPFPYDINPFKVGQRLEGIDPEHEALFCVMSVVEVCGYRIKLHFDGYSDLYDFWVNANCPDLFYPRWCEENFHTLQPPRNYNRPFKWTEYLKLPGISPAPKWNFPTALNTNRIENHSFYIGAKLEALDKLTRTTSKQLICVATIADILGSRIRIHFDGWTDDFDYWTDITSTNIHPVGWCDKNGRTLCAPKGYDDCKGKQPFSWTKYLSETNSEPVPEDAFFRRPLREFTNSMAIEVVDIANPSLIRIAKVVDVKGDELKILYDGFDTIYAYWIEDDSPNIHPLGWCLSTNHPIELFKADAILWSCRVPGCNGKGNIHSTKNTHVFAKECPYEFESWKKLISGVTTKPDRIRPEDCLLSSVPSYLNLQSTVVPTKVKNKKRSKLNKMKAYNFMNPRKRTNYSSNLSKAIRARTTYKRAVEVMDELEIIRGINDYTSYGYGSFKRPRLNAWTRHSVLHGIPIFTTTDVRKWPVKEVATFVEIVVSDNYTDNDDPSVRMKISKSFMKQEIDGDVFLMLTQKDLTDVLNIPLGPALKLHNAIVVLRQRISAFDVADGSS</sequence>
<keyword evidence="9" id="KW-0539">Nucleus</keyword>
<comment type="subcellular location">
    <subcellularLocation>
        <location evidence="1">Nucleus</location>
    </subcellularLocation>
</comment>
<dbReference type="Gene3D" id="1.10.150.50">
    <property type="entry name" value="Transcription Factor, Ets-1"/>
    <property type="match status" value="1"/>
</dbReference>
<dbReference type="PROSITE" id="PS50105">
    <property type="entry name" value="SAM_DOMAIN"/>
    <property type="match status" value="1"/>
</dbReference>
<reference evidence="13" key="1">
    <citation type="submission" date="2022-02" db="EMBL/GenBank/DDBJ databases">
        <authorList>
            <person name="King R."/>
        </authorList>
    </citation>
    <scope>NUCLEOTIDE SEQUENCE</scope>
</reference>
<dbReference type="CDD" id="cd20102">
    <property type="entry name" value="MBT_L3MBTL1-like_rpt2"/>
    <property type="match status" value="1"/>
</dbReference>
<keyword evidence="3" id="KW-0677">Repeat</keyword>
<proteinExistence type="predicted"/>
<dbReference type="SUPFAM" id="SSF103637">
    <property type="entry name" value="CCHHC domain"/>
    <property type="match status" value="1"/>
</dbReference>
<reference evidence="13" key="2">
    <citation type="submission" date="2022-10" db="EMBL/GenBank/DDBJ databases">
        <authorList>
            <consortium name="ENA_rothamsted_submissions"/>
            <consortium name="culmorum"/>
            <person name="King R."/>
        </authorList>
    </citation>
    <scope>NUCLEOTIDE SEQUENCE</scope>
</reference>
<feature type="domain" description="SAM" evidence="12">
    <location>
        <begin position="1437"/>
        <end position="1512"/>
    </location>
</feature>
<dbReference type="GO" id="GO:0003682">
    <property type="term" value="F:chromatin binding"/>
    <property type="evidence" value="ECO:0007669"/>
    <property type="project" value="TreeGrafter"/>
</dbReference>
<feature type="compositionally biased region" description="Polar residues" evidence="11">
    <location>
        <begin position="14"/>
        <end position="32"/>
    </location>
</feature>
<feature type="repeat" description="MBT" evidence="10">
    <location>
        <begin position="947"/>
        <end position="1045"/>
    </location>
</feature>
<dbReference type="PROSITE" id="PS51802">
    <property type="entry name" value="ZF_CCHHC"/>
    <property type="match status" value="1"/>
</dbReference>
<evidence type="ECO:0000256" key="8">
    <source>
        <dbReference type="ARBA" id="ARBA00023163"/>
    </source>
</evidence>
<feature type="compositionally biased region" description="Polar residues" evidence="11">
    <location>
        <begin position="586"/>
        <end position="601"/>
    </location>
</feature>
<keyword evidence="4" id="KW-0863">Zinc-finger</keyword>
<dbReference type="SUPFAM" id="SSF63748">
    <property type="entry name" value="Tudor/PWWP/MBT"/>
    <property type="match status" value="3"/>
</dbReference>
<dbReference type="InterPro" id="IPR001660">
    <property type="entry name" value="SAM"/>
</dbReference>
<gene>
    <name evidence="13" type="ORF">APHIGO_LOCUS8560</name>
</gene>
<dbReference type="PROSITE" id="PS51079">
    <property type="entry name" value="MBT"/>
    <property type="match status" value="3"/>
</dbReference>
<dbReference type="Pfam" id="PF02820">
    <property type="entry name" value="MBT"/>
    <property type="match status" value="3"/>
</dbReference>
<feature type="repeat" description="MBT" evidence="10">
    <location>
        <begin position="1169"/>
        <end position="1264"/>
    </location>
</feature>
<dbReference type="GO" id="GO:0008270">
    <property type="term" value="F:zinc ion binding"/>
    <property type="evidence" value="ECO:0007669"/>
    <property type="project" value="UniProtKB-KW"/>
</dbReference>
<evidence type="ECO:0000259" key="12">
    <source>
        <dbReference type="PROSITE" id="PS50105"/>
    </source>
</evidence>
<keyword evidence="6" id="KW-0156">Chromatin regulator</keyword>
<organism evidence="13 14">
    <name type="scientific">Aphis gossypii</name>
    <name type="common">Cotton aphid</name>
    <dbReference type="NCBI Taxonomy" id="80765"/>
    <lineage>
        <taxon>Eukaryota</taxon>
        <taxon>Metazoa</taxon>
        <taxon>Ecdysozoa</taxon>
        <taxon>Arthropoda</taxon>
        <taxon>Hexapoda</taxon>
        <taxon>Insecta</taxon>
        <taxon>Pterygota</taxon>
        <taxon>Neoptera</taxon>
        <taxon>Paraneoptera</taxon>
        <taxon>Hemiptera</taxon>
        <taxon>Sternorrhyncha</taxon>
        <taxon>Aphidomorpha</taxon>
        <taxon>Aphidoidea</taxon>
        <taxon>Aphididae</taxon>
        <taxon>Aphidini</taxon>
        <taxon>Aphis</taxon>
        <taxon>Aphis</taxon>
    </lineage>
</organism>
<feature type="compositionally biased region" description="Basic and acidic residues" evidence="11">
    <location>
        <begin position="1"/>
        <end position="11"/>
    </location>
</feature>